<evidence type="ECO:0000256" key="4">
    <source>
        <dbReference type="ARBA" id="ARBA00023014"/>
    </source>
</evidence>
<keyword evidence="1" id="KW-0001">2Fe-2S</keyword>
<dbReference type="AlphaFoldDB" id="E6Q6I8"/>
<evidence type="ECO:0000256" key="3">
    <source>
        <dbReference type="ARBA" id="ARBA00023004"/>
    </source>
</evidence>
<gene>
    <name evidence="6" type="ORF">CARN4_2657</name>
</gene>
<dbReference type="Gene3D" id="2.102.10.10">
    <property type="entry name" value="Rieske [2Fe-2S] iron-sulphur domain"/>
    <property type="match status" value="1"/>
</dbReference>
<dbReference type="SUPFAM" id="SSF50022">
    <property type="entry name" value="ISP domain"/>
    <property type="match status" value="1"/>
</dbReference>
<evidence type="ECO:0000313" key="6">
    <source>
        <dbReference type="EMBL" id="CBI02813.1"/>
    </source>
</evidence>
<keyword evidence="3" id="KW-0408">Iron</keyword>
<keyword evidence="6" id="KW-0560">Oxidoreductase</keyword>
<dbReference type="GO" id="GO:0051537">
    <property type="term" value="F:2 iron, 2 sulfur cluster binding"/>
    <property type="evidence" value="ECO:0007669"/>
    <property type="project" value="UniProtKB-KW"/>
</dbReference>
<dbReference type="EMBL" id="CABO01000041">
    <property type="protein sequence ID" value="CBI02813.1"/>
    <property type="molecule type" value="Genomic_DNA"/>
</dbReference>
<evidence type="ECO:0000256" key="1">
    <source>
        <dbReference type="ARBA" id="ARBA00022714"/>
    </source>
</evidence>
<dbReference type="Pfam" id="PF00355">
    <property type="entry name" value="Rieske"/>
    <property type="match status" value="1"/>
</dbReference>
<dbReference type="InterPro" id="IPR017941">
    <property type="entry name" value="Rieske_2Fe-2S"/>
</dbReference>
<dbReference type="PANTHER" id="PTHR21496">
    <property type="entry name" value="FERREDOXIN-RELATED"/>
    <property type="match status" value="1"/>
</dbReference>
<keyword evidence="4" id="KW-0411">Iron-sulfur</keyword>
<accession>E6Q6I8</accession>
<sequence length="107" mass="11838">MYEGFICVAERSALARNAAISRSVGAYEVAIFDCDGELFALENACPHQGGPLVEGSVEQGVVTCPWHAWRFDLRTGCMTLGDFARVARFAVRIDEGRIWLSEEPIEE</sequence>
<name>E6Q6I8_9ZZZZ</name>
<dbReference type="EC" id="1.7.1.4" evidence="6"/>
<organism evidence="6">
    <name type="scientific">mine drainage metagenome</name>
    <dbReference type="NCBI Taxonomy" id="410659"/>
    <lineage>
        <taxon>unclassified sequences</taxon>
        <taxon>metagenomes</taxon>
        <taxon>ecological metagenomes</taxon>
    </lineage>
</organism>
<protein>
    <submittedName>
        <fullName evidence="6">Putative Assimilatory nitrite reductase (NAD(P)H) small subunit</fullName>
        <ecNumber evidence="6">1.7.1.4</ecNumber>
    </submittedName>
</protein>
<dbReference type="PROSITE" id="PS51296">
    <property type="entry name" value="RIESKE"/>
    <property type="match status" value="1"/>
</dbReference>
<dbReference type="InterPro" id="IPR036922">
    <property type="entry name" value="Rieske_2Fe-2S_sf"/>
</dbReference>
<evidence type="ECO:0000256" key="2">
    <source>
        <dbReference type="ARBA" id="ARBA00022723"/>
    </source>
</evidence>
<dbReference type="GO" id="GO:0008942">
    <property type="term" value="F:nitrite reductase [NAD(P)H] activity"/>
    <property type="evidence" value="ECO:0007669"/>
    <property type="project" value="UniProtKB-EC"/>
</dbReference>
<evidence type="ECO:0000259" key="5">
    <source>
        <dbReference type="PROSITE" id="PS51296"/>
    </source>
</evidence>
<keyword evidence="2" id="KW-0479">Metal-binding</keyword>
<comment type="caution">
    <text evidence="6">The sequence shown here is derived from an EMBL/GenBank/DDBJ whole genome shotgun (WGS) entry which is preliminary data.</text>
</comment>
<reference evidence="6" key="1">
    <citation type="submission" date="2009-10" db="EMBL/GenBank/DDBJ databases">
        <title>Diversity of trophic interactions inside an arsenic-rich microbial ecosystem.</title>
        <authorList>
            <person name="Bertin P.N."/>
            <person name="Heinrich-Salmeron A."/>
            <person name="Pelletier E."/>
            <person name="Goulhen-Chollet F."/>
            <person name="Arsene-Ploetze F."/>
            <person name="Gallien S."/>
            <person name="Calteau A."/>
            <person name="Vallenet D."/>
            <person name="Casiot C."/>
            <person name="Chane-Woon-Ming B."/>
            <person name="Giloteaux L."/>
            <person name="Barakat M."/>
            <person name="Bonnefoy V."/>
            <person name="Bruneel O."/>
            <person name="Chandler M."/>
            <person name="Cleiss J."/>
            <person name="Duran R."/>
            <person name="Elbaz-Poulichet F."/>
            <person name="Fonknechten N."/>
            <person name="Lauga B."/>
            <person name="Mornico D."/>
            <person name="Ortet P."/>
            <person name="Schaeffer C."/>
            <person name="Siguier P."/>
            <person name="Alexander Thil Smith A."/>
            <person name="Van Dorsselaer A."/>
            <person name="Weissenbach J."/>
            <person name="Medigue C."/>
            <person name="Le Paslier D."/>
        </authorList>
    </citation>
    <scope>NUCLEOTIDE SEQUENCE</scope>
</reference>
<proteinExistence type="predicted"/>
<feature type="domain" description="Rieske" evidence="5">
    <location>
        <begin position="6"/>
        <end position="100"/>
    </location>
</feature>
<dbReference type="PANTHER" id="PTHR21496:SF23">
    <property type="entry name" value="3-PHENYLPROPIONATE_CINNAMIC ACID DIOXYGENASE FERREDOXIN SUBUNIT"/>
    <property type="match status" value="1"/>
</dbReference>
<dbReference type="GO" id="GO:0046872">
    <property type="term" value="F:metal ion binding"/>
    <property type="evidence" value="ECO:0007669"/>
    <property type="project" value="UniProtKB-KW"/>
</dbReference>